<dbReference type="RefSeq" id="WP_006750579.1">
    <property type="nucleotide sequence ID" value="NZ_ABLC01000020.1"/>
</dbReference>
<evidence type="ECO:0000313" key="1">
    <source>
        <dbReference type="EMBL" id="EDT05069.1"/>
    </source>
</evidence>
<proteinExistence type="predicted"/>
<protein>
    <submittedName>
        <fullName evidence="1">Uncharacterized protein</fullName>
    </submittedName>
</protein>
<sequence>MLLHPPPRNSIWENDEGTKVFVTDVYDPQSDPDAEPISGMPSTFTVTTVPYEHRNDIDAILSVIDAVQWTSWVKADGLHQTGLNPQDL</sequence>
<name>B1FBG7_9BURK</name>
<dbReference type="EMBL" id="ABLC01000020">
    <property type="protein sequence ID" value="EDT05069.1"/>
    <property type="molecule type" value="Genomic_DNA"/>
</dbReference>
<organism evidence="1 2">
    <name type="scientific">Burkholderia ambifaria IOP40-10</name>
    <dbReference type="NCBI Taxonomy" id="396596"/>
    <lineage>
        <taxon>Bacteria</taxon>
        <taxon>Pseudomonadati</taxon>
        <taxon>Pseudomonadota</taxon>
        <taxon>Betaproteobacteria</taxon>
        <taxon>Burkholderiales</taxon>
        <taxon>Burkholderiaceae</taxon>
        <taxon>Burkholderia</taxon>
        <taxon>Burkholderia cepacia complex</taxon>
    </lineage>
</organism>
<dbReference type="Proteomes" id="UP000005463">
    <property type="component" value="Unassembled WGS sequence"/>
</dbReference>
<reference evidence="1 2" key="1">
    <citation type="submission" date="2008-03" db="EMBL/GenBank/DDBJ databases">
        <title>Sequencing of the draft genome and assembly of Burkholderia ambifaria IOP40-10.</title>
        <authorList>
            <consortium name="US DOE Joint Genome Institute (JGI-PGF)"/>
            <person name="Copeland A."/>
            <person name="Lucas S."/>
            <person name="Lapidus A."/>
            <person name="Glavina del Rio T."/>
            <person name="Dalin E."/>
            <person name="Tice H."/>
            <person name="Bruce D."/>
            <person name="Goodwin L."/>
            <person name="Pitluck S."/>
            <person name="Larimer F."/>
            <person name="Land M.L."/>
            <person name="Hauser L."/>
            <person name="Tiedje J."/>
            <person name="Richardson P."/>
        </authorList>
    </citation>
    <scope>NUCLEOTIDE SEQUENCE [LARGE SCALE GENOMIC DNA]</scope>
    <source>
        <strain evidence="1 2">IOP40-10</strain>
    </source>
</reference>
<accession>B1FBG7</accession>
<dbReference type="PATRIC" id="fig|396596.7.peg.6495"/>
<comment type="caution">
    <text evidence="1">The sequence shown here is derived from an EMBL/GenBank/DDBJ whole genome shotgun (WGS) entry which is preliminary data.</text>
</comment>
<evidence type="ECO:0000313" key="2">
    <source>
        <dbReference type="Proteomes" id="UP000005463"/>
    </source>
</evidence>
<gene>
    <name evidence="1" type="ORF">BamIOP4010DRAFT_1376</name>
</gene>
<dbReference type="AlphaFoldDB" id="B1FBG7"/>